<dbReference type="InParanoid" id="A0A0C3EP09"/>
<dbReference type="AlphaFoldDB" id="A0A0C3EP09"/>
<sequence length="150" mass="16956">MDFTETVHAMLKSCRGRGRQRESTGQSLFADGPSKEDVRRRRAGLHRGSTWHIHESRHPNLAAPRSDLYHGGLRQVYLRYQDSPHRNTTFEINDSTLAEKGIICCNAYPKKFSGNTLTLTSTNPLCVKVYSDSLTNHRFVVGFGQSFGKD</sequence>
<dbReference type="HOGENOM" id="CLU_1741654_0_0_1"/>
<organism evidence="2 3">
    <name type="scientific">Scleroderma citrinum Foug A</name>
    <dbReference type="NCBI Taxonomy" id="1036808"/>
    <lineage>
        <taxon>Eukaryota</taxon>
        <taxon>Fungi</taxon>
        <taxon>Dikarya</taxon>
        <taxon>Basidiomycota</taxon>
        <taxon>Agaricomycotina</taxon>
        <taxon>Agaricomycetes</taxon>
        <taxon>Agaricomycetidae</taxon>
        <taxon>Boletales</taxon>
        <taxon>Sclerodermatineae</taxon>
        <taxon>Sclerodermataceae</taxon>
        <taxon>Scleroderma</taxon>
    </lineage>
</organism>
<proteinExistence type="predicted"/>
<evidence type="ECO:0000313" key="2">
    <source>
        <dbReference type="EMBL" id="KIM69919.1"/>
    </source>
</evidence>
<dbReference type="OrthoDB" id="2688372at2759"/>
<evidence type="ECO:0000313" key="3">
    <source>
        <dbReference type="Proteomes" id="UP000053989"/>
    </source>
</evidence>
<evidence type="ECO:0000256" key="1">
    <source>
        <dbReference type="SAM" id="MobiDB-lite"/>
    </source>
</evidence>
<evidence type="ECO:0008006" key="4">
    <source>
        <dbReference type="Google" id="ProtNLM"/>
    </source>
</evidence>
<dbReference type="Proteomes" id="UP000053989">
    <property type="component" value="Unassembled WGS sequence"/>
</dbReference>
<feature type="region of interest" description="Disordered" evidence="1">
    <location>
        <begin position="14"/>
        <end position="42"/>
    </location>
</feature>
<protein>
    <recommendedName>
        <fullName evidence="4">CUB domain-containing protein</fullName>
    </recommendedName>
</protein>
<name>A0A0C3EP09_9AGAM</name>
<gene>
    <name evidence="2" type="ORF">SCLCIDRAFT_492283</name>
</gene>
<keyword evidence="3" id="KW-1185">Reference proteome</keyword>
<dbReference type="EMBL" id="KN822005">
    <property type="protein sequence ID" value="KIM69919.1"/>
    <property type="molecule type" value="Genomic_DNA"/>
</dbReference>
<reference evidence="2 3" key="1">
    <citation type="submission" date="2014-04" db="EMBL/GenBank/DDBJ databases">
        <authorList>
            <consortium name="DOE Joint Genome Institute"/>
            <person name="Kuo A."/>
            <person name="Kohler A."/>
            <person name="Nagy L.G."/>
            <person name="Floudas D."/>
            <person name="Copeland A."/>
            <person name="Barry K.W."/>
            <person name="Cichocki N."/>
            <person name="Veneault-Fourrey C."/>
            <person name="LaButti K."/>
            <person name="Lindquist E.A."/>
            <person name="Lipzen A."/>
            <person name="Lundell T."/>
            <person name="Morin E."/>
            <person name="Murat C."/>
            <person name="Sun H."/>
            <person name="Tunlid A."/>
            <person name="Henrissat B."/>
            <person name="Grigoriev I.V."/>
            <person name="Hibbett D.S."/>
            <person name="Martin F."/>
            <person name="Nordberg H.P."/>
            <person name="Cantor M.N."/>
            <person name="Hua S.X."/>
        </authorList>
    </citation>
    <scope>NUCLEOTIDE SEQUENCE [LARGE SCALE GENOMIC DNA]</scope>
    <source>
        <strain evidence="2 3">Foug A</strain>
    </source>
</reference>
<reference evidence="3" key="2">
    <citation type="submission" date="2015-01" db="EMBL/GenBank/DDBJ databases">
        <title>Evolutionary Origins and Diversification of the Mycorrhizal Mutualists.</title>
        <authorList>
            <consortium name="DOE Joint Genome Institute"/>
            <consortium name="Mycorrhizal Genomics Consortium"/>
            <person name="Kohler A."/>
            <person name="Kuo A."/>
            <person name="Nagy L.G."/>
            <person name="Floudas D."/>
            <person name="Copeland A."/>
            <person name="Barry K.W."/>
            <person name="Cichocki N."/>
            <person name="Veneault-Fourrey C."/>
            <person name="LaButti K."/>
            <person name="Lindquist E.A."/>
            <person name="Lipzen A."/>
            <person name="Lundell T."/>
            <person name="Morin E."/>
            <person name="Murat C."/>
            <person name="Riley R."/>
            <person name="Ohm R."/>
            <person name="Sun H."/>
            <person name="Tunlid A."/>
            <person name="Henrissat B."/>
            <person name="Grigoriev I.V."/>
            <person name="Hibbett D.S."/>
            <person name="Martin F."/>
        </authorList>
    </citation>
    <scope>NUCLEOTIDE SEQUENCE [LARGE SCALE GENOMIC DNA]</scope>
    <source>
        <strain evidence="3">Foug A</strain>
    </source>
</reference>
<accession>A0A0C3EP09</accession>